<dbReference type="PANTHER" id="PTHR13966:SF5">
    <property type="entry name" value="ENDONUCLEASE G, MITOCHONDRIAL"/>
    <property type="match status" value="1"/>
</dbReference>
<feature type="active site" description="Proton acceptor" evidence="8">
    <location>
        <position position="141"/>
    </location>
</feature>
<dbReference type="InterPro" id="IPR040255">
    <property type="entry name" value="Non-specific_endonuclease"/>
</dbReference>
<dbReference type="GO" id="GO:0046872">
    <property type="term" value="F:metal ion binding"/>
    <property type="evidence" value="ECO:0007669"/>
    <property type="project" value="UniProtKB-KW"/>
</dbReference>
<comment type="similarity">
    <text evidence="2 10">Belongs to the DNA/RNA non-specific endonuclease family.</text>
</comment>
<geneLocation type="plasmid" evidence="14">
    <name>pPNK</name>
</geneLocation>
<dbReference type="KEGG" id="pnl:PNK_p0114"/>
<evidence type="ECO:0000256" key="7">
    <source>
        <dbReference type="ARBA" id="ARBA00022842"/>
    </source>
</evidence>
<dbReference type="EMBL" id="LN879503">
    <property type="protein sequence ID" value="CUI18168.1"/>
    <property type="molecule type" value="Genomic_DNA"/>
</dbReference>
<evidence type="ECO:0000256" key="9">
    <source>
        <dbReference type="PIRSR" id="PIRSR640255-2"/>
    </source>
</evidence>
<evidence type="ECO:0000256" key="1">
    <source>
        <dbReference type="ARBA" id="ARBA00001946"/>
    </source>
</evidence>
<dbReference type="GO" id="GO:0000014">
    <property type="term" value="F:single-stranded DNA endodeoxyribonuclease activity"/>
    <property type="evidence" value="ECO:0007669"/>
    <property type="project" value="TreeGrafter"/>
</dbReference>
<dbReference type="InterPro" id="IPR044929">
    <property type="entry name" value="DNA/RNA_non-sp_Endonuclease_sf"/>
</dbReference>
<dbReference type="EC" id="3.1.30.-" evidence="10"/>
<comment type="cofactor">
    <cofactor evidence="1 10">
        <name>Mg(2+)</name>
        <dbReference type="ChEBI" id="CHEBI:18420"/>
    </cofactor>
</comment>
<dbReference type="SUPFAM" id="SSF54060">
    <property type="entry name" value="His-Me finger endonucleases"/>
    <property type="match status" value="1"/>
</dbReference>
<evidence type="ECO:0000313" key="13">
    <source>
        <dbReference type="EMBL" id="CUI18168.1"/>
    </source>
</evidence>
<dbReference type="Gene3D" id="3.40.570.10">
    <property type="entry name" value="Extracellular Endonuclease, subunit A"/>
    <property type="match status" value="1"/>
</dbReference>
<keyword evidence="6 10" id="KW-0378">Hydrolase</keyword>
<dbReference type="InParanoid" id="A0A0U5JE62"/>
<dbReference type="SMART" id="SM00477">
    <property type="entry name" value="NUC"/>
    <property type="match status" value="1"/>
</dbReference>
<gene>
    <name evidence="13" type="ORF">PNK_p0114</name>
</gene>
<keyword evidence="4 9" id="KW-0479">Metal-binding</keyword>
<keyword evidence="7" id="KW-0460">Magnesium</keyword>
<dbReference type="PROSITE" id="PS01070">
    <property type="entry name" value="NUCLEASE_NON_SPEC"/>
    <property type="match status" value="1"/>
</dbReference>
<evidence type="ECO:0000256" key="10">
    <source>
        <dbReference type="RuleBase" id="RU366055"/>
    </source>
</evidence>
<accession>A0A0U5JE62</accession>
<evidence type="ECO:0000256" key="6">
    <source>
        <dbReference type="ARBA" id="ARBA00022801"/>
    </source>
</evidence>
<organism evidence="13 14">
    <name type="scientific">Candidatus Protochlamydia naegleriophila</name>
    <dbReference type="NCBI Taxonomy" id="389348"/>
    <lineage>
        <taxon>Bacteria</taxon>
        <taxon>Pseudomonadati</taxon>
        <taxon>Chlamydiota</taxon>
        <taxon>Chlamydiia</taxon>
        <taxon>Parachlamydiales</taxon>
        <taxon>Parachlamydiaceae</taxon>
        <taxon>Candidatus Protochlamydia</taxon>
    </lineage>
</organism>
<keyword evidence="5 10" id="KW-0255">Endonuclease</keyword>
<evidence type="ECO:0000256" key="2">
    <source>
        <dbReference type="ARBA" id="ARBA00010052"/>
    </source>
</evidence>
<dbReference type="SMART" id="SM00892">
    <property type="entry name" value="Endonuclease_NS"/>
    <property type="match status" value="1"/>
</dbReference>
<dbReference type="GO" id="GO:0003676">
    <property type="term" value="F:nucleic acid binding"/>
    <property type="evidence" value="ECO:0007669"/>
    <property type="project" value="InterPro"/>
</dbReference>
<evidence type="ECO:0000256" key="5">
    <source>
        <dbReference type="ARBA" id="ARBA00022759"/>
    </source>
</evidence>
<protein>
    <recommendedName>
        <fullName evidence="10">Endonuclease</fullName>
        <ecNumber evidence="10">3.1.30.-</ecNumber>
    </recommendedName>
</protein>
<dbReference type="AlphaFoldDB" id="A0A0U5JE62"/>
<dbReference type="GO" id="GO:0004521">
    <property type="term" value="F:RNA endonuclease activity"/>
    <property type="evidence" value="ECO:0007669"/>
    <property type="project" value="TreeGrafter"/>
</dbReference>
<keyword evidence="3 10" id="KW-0540">Nuclease</keyword>
<feature type="domain" description="DNA/RNA non-specific endonuclease/pyrophosphatase/phosphodiesterase" evidence="12">
    <location>
        <begin position="77"/>
        <end position="195"/>
    </location>
</feature>
<name>A0A0U5JE62_9BACT</name>
<evidence type="ECO:0000256" key="3">
    <source>
        <dbReference type="ARBA" id="ARBA00022722"/>
    </source>
</evidence>
<keyword evidence="14" id="KW-1185">Reference proteome</keyword>
<sequence>MISKNLGLSFKASWIPLIGCGFVLGVISQHIQTFSAYTDTVIKKIEVETTSAPHFQPNGETGYQPAMNQPRSFFRIDRSGYALAYDASRRNPQWVYEHLTTDSIQGNANRSHANFKEDDNIPPHLRATLVDYRGCGFDRGHMAPAADHRSSERALCHTFFMTNMCPQCPELNRGYWSKLEKHVRDLTQQYNNMRK</sequence>
<evidence type="ECO:0000256" key="8">
    <source>
        <dbReference type="PIRSR" id="PIRSR640255-1"/>
    </source>
</evidence>
<evidence type="ECO:0000259" key="12">
    <source>
        <dbReference type="SMART" id="SM00892"/>
    </source>
</evidence>
<dbReference type="Pfam" id="PF01223">
    <property type="entry name" value="Endonuclease_NS"/>
    <property type="match status" value="1"/>
</dbReference>
<dbReference type="Proteomes" id="UP000069902">
    <property type="component" value="Plasmid pPNK"/>
</dbReference>
<dbReference type="InterPro" id="IPR044925">
    <property type="entry name" value="His-Me_finger_sf"/>
</dbReference>
<dbReference type="PANTHER" id="PTHR13966">
    <property type="entry name" value="ENDONUCLEASE RELATED"/>
    <property type="match status" value="1"/>
</dbReference>
<evidence type="ECO:0000313" key="14">
    <source>
        <dbReference type="Proteomes" id="UP000069902"/>
    </source>
</evidence>
<dbReference type="PATRIC" id="fig|389348.3.peg.2885"/>
<dbReference type="InterPro" id="IPR001604">
    <property type="entry name" value="Endo_G_ENPP1-like_dom"/>
</dbReference>
<evidence type="ECO:0000256" key="4">
    <source>
        <dbReference type="ARBA" id="ARBA00022723"/>
    </source>
</evidence>
<reference evidence="14" key="1">
    <citation type="submission" date="2015-09" db="EMBL/GenBank/DDBJ databases">
        <authorList>
            <person name="Bertelli C."/>
        </authorList>
    </citation>
    <scope>NUCLEOTIDE SEQUENCE [LARGE SCALE GENOMIC DNA]</scope>
    <source>
        <strain evidence="14">KNic</strain>
        <plasmid evidence="14">pPNK</plasmid>
    </source>
</reference>
<dbReference type="InterPro" id="IPR018524">
    <property type="entry name" value="DNA/RNA_endonuclease_AS"/>
</dbReference>
<evidence type="ECO:0000259" key="11">
    <source>
        <dbReference type="SMART" id="SM00477"/>
    </source>
</evidence>
<proteinExistence type="inferred from homology"/>
<feature type="binding site" evidence="9">
    <location>
        <position position="172"/>
    </location>
    <ligand>
        <name>Mg(2+)</name>
        <dbReference type="ChEBI" id="CHEBI:18420"/>
        <note>catalytic</note>
    </ligand>
</feature>
<feature type="domain" description="ENPP1-3/EXOG-like endonuclease/phosphodiesterase" evidence="11">
    <location>
        <begin position="78"/>
        <end position="195"/>
    </location>
</feature>
<dbReference type="InterPro" id="IPR020821">
    <property type="entry name" value="ENPP1-3/EXOG-like_nuc-like"/>
</dbReference>